<dbReference type="RefSeq" id="XP_020550390.1">
    <property type="nucleotide sequence ID" value="XM_020694731.1"/>
</dbReference>
<gene>
    <name evidence="2 3" type="primary">LOC105163317</name>
</gene>
<dbReference type="RefSeq" id="XP_011079926.1">
    <property type="nucleotide sequence ID" value="XM_011081624.2"/>
</dbReference>
<dbReference type="AlphaFoldDB" id="A0A6I9TBT0"/>
<keyword evidence="1" id="KW-1185">Reference proteome</keyword>
<evidence type="ECO:0000313" key="1">
    <source>
        <dbReference type="Proteomes" id="UP000504604"/>
    </source>
</evidence>
<dbReference type="PANTHER" id="PTHR36773:SF1">
    <property type="entry name" value="EXPRESSED PROTEIN"/>
    <property type="match status" value="1"/>
</dbReference>
<dbReference type="Proteomes" id="UP000504604">
    <property type="component" value="Linkage group LG6"/>
</dbReference>
<reference evidence="2 3" key="1">
    <citation type="submission" date="2025-04" db="UniProtKB">
        <authorList>
            <consortium name="RefSeq"/>
        </authorList>
    </citation>
    <scope>IDENTIFICATION</scope>
</reference>
<dbReference type="PANTHER" id="PTHR36773">
    <property type="entry name" value="EXPRESSED PROTEIN"/>
    <property type="match status" value="1"/>
</dbReference>
<dbReference type="OrthoDB" id="1928518at2759"/>
<dbReference type="GO" id="GO:0009536">
    <property type="term" value="C:plastid"/>
    <property type="evidence" value="ECO:0007669"/>
    <property type="project" value="TreeGrafter"/>
</dbReference>
<dbReference type="KEGG" id="sind:105163317"/>
<evidence type="ECO:0000313" key="2">
    <source>
        <dbReference type="RefSeq" id="XP_011079926.1"/>
    </source>
</evidence>
<evidence type="ECO:0000313" key="3">
    <source>
        <dbReference type="RefSeq" id="XP_020550390.1"/>
    </source>
</evidence>
<proteinExistence type="predicted"/>
<accession>A0A6I9TBT0</accession>
<sequence length="218" mass="23816">MGSAPPTSPNSDDYSASATLIPFPHSLPLLRGPVKAGPRDHPSTGTYLLAFKNPRAWAAAYENCKAQLTSQCESGARIGCSISASTKCKTPWWKVLLGLSSEQDFSERAKCEEIEMEACFAAARERCGVFAKDKCGPVFKNARIEVSGLDLKVVDRKEVFRLISGVSFGNKKSHGAGVWGVDKSWDEFWGKYEVTTVSGRDLFGSEDMNIEDYLKSSS</sequence>
<organism evidence="1 2">
    <name type="scientific">Sesamum indicum</name>
    <name type="common">Oriental sesame</name>
    <name type="synonym">Sesamum orientale</name>
    <dbReference type="NCBI Taxonomy" id="4182"/>
    <lineage>
        <taxon>Eukaryota</taxon>
        <taxon>Viridiplantae</taxon>
        <taxon>Streptophyta</taxon>
        <taxon>Embryophyta</taxon>
        <taxon>Tracheophyta</taxon>
        <taxon>Spermatophyta</taxon>
        <taxon>Magnoliopsida</taxon>
        <taxon>eudicotyledons</taxon>
        <taxon>Gunneridae</taxon>
        <taxon>Pentapetalae</taxon>
        <taxon>asterids</taxon>
        <taxon>lamiids</taxon>
        <taxon>Lamiales</taxon>
        <taxon>Pedaliaceae</taxon>
        <taxon>Sesamum</taxon>
    </lineage>
</organism>
<protein>
    <submittedName>
        <fullName evidence="2 3">Uncharacterized protein LOC105163317</fullName>
    </submittedName>
</protein>
<dbReference type="Gramene" id="SIN_1012369.t">
    <property type="protein sequence ID" value="SIN_1012369.t.cds1"/>
    <property type="gene ID" value="SIN_1012369"/>
</dbReference>
<name>A0A6I9TBT0_SESIN</name>
<dbReference type="GeneID" id="105163317"/>